<dbReference type="PANTHER" id="PTHR45826:SF2">
    <property type="entry name" value="AMINO ACID TRANSPORTER"/>
    <property type="match status" value="1"/>
</dbReference>
<keyword evidence="10" id="KW-1185">Reference proteome</keyword>
<dbReference type="PANTHER" id="PTHR45826">
    <property type="entry name" value="POLYAMINE TRANSPORTER PUT1"/>
    <property type="match status" value="1"/>
</dbReference>
<keyword evidence="2" id="KW-0813">Transport</keyword>
<dbReference type="InterPro" id="IPR002293">
    <property type="entry name" value="AA/rel_permease1"/>
</dbReference>
<feature type="transmembrane region" description="Helical" evidence="8">
    <location>
        <begin position="102"/>
        <end position="124"/>
    </location>
</feature>
<protein>
    <submittedName>
        <fullName evidence="9">Amino acid permease-domain-containing protein</fullName>
    </submittedName>
</protein>
<comment type="subcellular location">
    <subcellularLocation>
        <location evidence="1">Cell membrane</location>
        <topology evidence="1">Multi-pass membrane protein</topology>
    </subcellularLocation>
</comment>
<feature type="transmembrane region" description="Helical" evidence="8">
    <location>
        <begin position="12"/>
        <end position="32"/>
    </location>
</feature>
<feature type="transmembrane region" description="Helical" evidence="8">
    <location>
        <begin position="136"/>
        <end position="161"/>
    </location>
</feature>
<dbReference type="EMBL" id="MU072554">
    <property type="protein sequence ID" value="KAF5825559.1"/>
    <property type="molecule type" value="Genomic_DNA"/>
</dbReference>
<reference evidence="9" key="1">
    <citation type="submission" date="2017-08" db="EMBL/GenBank/DDBJ databases">
        <authorList>
            <person name="Polle J.E."/>
            <person name="Barry K."/>
            <person name="Cushman J."/>
            <person name="Schmutz J."/>
            <person name="Tran D."/>
            <person name="Hathwaick L.T."/>
            <person name="Yim W.C."/>
            <person name="Jenkins J."/>
            <person name="Mckie-Krisberg Z.M."/>
            <person name="Prochnik S."/>
            <person name="Lindquist E."/>
            <person name="Dockter R.B."/>
            <person name="Adam C."/>
            <person name="Molina H."/>
            <person name="Bunkerborg J."/>
            <person name="Jin E."/>
            <person name="Buchheim M."/>
            <person name="Magnuson J."/>
        </authorList>
    </citation>
    <scope>NUCLEOTIDE SEQUENCE</scope>
    <source>
        <strain evidence="9">CCAP 19/18</strain>
    </source>
</reference>
<keyword evidence="3" id="KW-1003">Cell membrane</keyword>
<organism evidence="9 10">
    <name type="scientific">Dunaliella salina</name>
    <name type="common">Green alga</name>
    <name type="synonym">Protococcus salinus</name>
    <dbReference type="NCBI Taxonomy" id="3046"/>
    <lineage>
        <taxon>Eukaryota</taxon>
        <taxon>Viridiplantae</taxon>
        <taxon>Chlorophyta</taxon>
        <taxon>core chlorophytes</taxon>
        <taxon>Chlorophyceae</taxon>
        <taxon>CS clade</taxon>
        <taxon>Chlamydomonadales</taxon>
        <taxon>Dunaliellaceae</taxon>
        <taxon>Dunaliella</taxon>
    </lineage>
</organism>
<gene>
    <name evidence="9" type="ORF">DUNSADRAFT_8673</name>
</gene>
<name>A0ABQ7FSV0_DUNSA</name>
<feature type="non-terminal residue" evidence="9">
    <location>
        <position position="213"/>
    </location>
</feature>
<keyword evidence="4 8" id="KW-0812">Transmembrane</keyword>
<evidence type="ECO:0000256" key="7">
    <source>
        <dbReference type="ARBA" id="ARBA00024041"/>
    </source>
</evidence>
<evidence type="ECO:0000313" key="9">
    <source>
        <dbReference type="EMBL" id="KAF5825559.1"/>
    </source>
</evidence>
<dbReference type="Pfam" id="PF13520">
    <property type="entry name" value="AA_permease_2"/>
    <property type="match status" value="1"/>
</dbReference>
<evidence type="ECO:0000256" key="1">
    <source>
        <dbReference type="ARBA" id="ARBA00004651"/>
    </source>
</evidence>
<evidence type="ECO:0000256" key="3">
    <source>
        <dbReference type="ARBA" id="ARBA00022475"/>
    </source>
</evidence>
<comment type="caution">
    <text evidence="9">The sequence shown here is derived from an EMBL/GenBank/DDBJ whole genome shotgun (WGS) entry which is preliminary data.</text>
</comment>
<dbReference type="Proteomes" id="UP000815325">
    <property type="component" value="Unassembled WGS sequence"/>
</dbReference>
<evidence type="ECO:0000256" key="4">
    <source>
        <dbReference type="ARBA" id="ARBA00022692"/>
    </source>
</evidence>
<evidence type="ECO:0000256" key="2">
    <source>
        <dbReference type="ARBA" id="ARBA00022448"/>
    </source>
</evidence>
<evidence type="ECO:0000313" key="10">
    <source>
        <dbReference type="Proteomes" id="UP000815325"/>
    </source>
</evidence>
<keyword evidence="6 8" id="KW-0472">Membrane</keyword>
<keyword evidence="5 8" id="KW-1133">Transmembrane helix</keyword>
<comment type="similarity">
    <text evidence="7">Belongs to the amino acid-polyamine-organocation (APC) superfamily. Polyamine:cation symporter (PHS) (TC 2.A.3.12) family.</text>
</comment>
<evidence type="ECO:0000256" key="5">
    <source>
        <dbReference type="ARBA" id="ARBA00022989"/>
    </source>
</evidence>
<dbReference type="Gene3D" id="1.20.1740.10">
    <property type="entry name" value="Amino acid/polyamine transporter I"/>
    <property type="match status" value="1"/>
</dbReference>
<evidence type="ECO:0000256" key="6">
    <source>
        <dbReference type="ARBA" id="ARBA00023136"/>
    </source>
</evidence>
<dbReference type="InterPro" id="IPR044566">
    <property type="entry name" value="RMV1-like"/>
</dbReference>
<proteinExistence type="inferred from homology"/>
<sequence>MPRLDDEALPRTMMPSFLNSLASLFGAVPYCLGAVHATHSDRSQTLEGAQKHTIHQCMVCLWSIPYHELALASLPSWNLNYWDSVSTLAGEVRNPGKTFPRALLMAVMLVVAMYLLPTMAALGIQSPESKDSDWGLGYYGLVAQQVGGPWLAVWVLGAAAFSQVGQYQAEMASDSYQLQGMAERGFLPLVLANKSKHGTPTLGKLCVGVGVGV</sequence>
<accession>A0ABQ7FSV0</accession>
<evidence type="ECO:0000256" key="8">
    <source>
        <dbReference type="SAM" id="Phobius"/>
    </source>
</evidence>